<organism evidence="2">
    <name type="scientific">virus sp. ctoYX9</name>
    <dbReference type="NCBI Taxonomy" id="2825822"/>
    <lineage>
        <taxon>Viruses</taxon>
    </lineage>
</organism>
<name>A0A8S5RNQ0_9VIRU</name>
<dbReference type="EMBL" id="BK059131">
    <property type="protein sequence ID" value="DAE32976.1"/>
    <property type="molecule type" value="Genomic_DNA"/>
</dbReference>
<evidence type="ECO:0000256" key="1">
    <source>
        <dbReference type="SAM" id="MobiDB-lite"/>
    </source>
</evidence>
<accession>A0A8S5RNQ0</accession>
<feature type="compositionally biased region" description="Basic residues" evidence="1">
    <location>
        <begin position="48"/>
        <end position="60"/>
    </location>
</feature>
<protein>
    <submittedName>
        <fullName evidence="2">Uncharacterized protein</fullName>
    </submittedName>
</protein>
<reference evidence="2" key="1">
    <citation type="journal article" date="2021" name="Proc. Natl. Acad. Sci. U.S.A.">
        <title>A Catalog of Tens of Thousands of Viruses from Human Metagenomes Reveals Hidden Associations with Chronic Diseases.</title>
        <authorList>
            <person name="Tisza M.J."/>
            <person name="Buck C.B."/>
        </authorList>
    </citation>
    <scope>NUCLEOTIDE SEQUENCE</scope>
    <source>
        <strain evidence="2">CtoYX9</strain>
    </source>
</reference>
<feature type="region of interest" description="Disordered" evidence="1">
    <location>
        <begin position="29"/>
        <end position="60"/>
    </location>
</feature>
<evidence type="ECO:0000313" key="2">
    <source>
        <dbReference type="EMBL" id="DAE32976.1"/>
    </source>
</evidence>
<sequence>MIGSTNWPKKSTAIHLPMPNTASMAIASKQAPISRLNPPDGKTYLRREKGRHKRNKQAKQ</sequence>
<proteinExistence type="predicted"/>